<accession>A0ABD2CM99</accession>
<organism evidence="1 3">
    <name type="scientific">Vespula maculifrons</name>
    <name type="common">Eastern yellow jacket</name>
    <name type="synonym">Wasp</name>
    <dbReference type="NCBI Taxonomy" id="7453"/>
    <lineage>
        <taxon>Eukaryota</taxon>
        <taxon>Metazoa</taxon>
        <taxon>Ecdysozoa</taxon>
        <taxon>Arthropoda</taxon>
        <taxon>Hexapoda</taxon>
        <taxon>Insecta</taxon>
        <taxon>Pterygota</taxon>
        <taxon>Neoptera</taxon>
        <taxon>Endopterygota</taxon>
        <taxon>Hymenoptera</taxon>
        <taxon>Apocrita</taxon>
        <taxon>Aculeata</taxon>
        <taxon>Vespoidea</taxon>
        <taxon>Vespidae</taxon>
        <taxon>Vespinae</taxon>
        <taxon>Vespula</taxon>
    </lineage>
</organism>
<protein>
    <submittedName>
        <fullName evidence="1">Uncharacterized protein</fullName>
    </submittedName>
</protein>
<evidence type="ECO:0000313" key="2">
    <source>
        <dbReference type="EMBL" id="KAL2745588.1"/>
    </source>
</evidence>
<dbReference type="Proteomes" id="UP001607303">
    <property type="component" value="Unassembled WGS sequence"/>
</dbReference>
<gene>
    <name evidence="2" type="ORF">V1477_006443</name>
    <name evidence="1" type="ORF">V1477_006450</name>
</gene>
<keyword evidence="3" id="KW-1185">Reference proteome</keyword>
<evidence type="ECO:0000313" key="1">
    <source>
        <dbReference type="EMBL" id="KAL2745323.1"/>
    </source>
</evidence>
<dbReference type="EMBL" id="JAYRBN010000044">
    <property type="protein sequence ID" value="KAL2745323.1"/>
    <property type="molecule type" value="Genomic_DNA"/>
</dbReference>
<evidence type="ECO:0000313" key="3">
    <source>
        <dbReference type="Proteomes" id="UP001607303"/>
    </source>
</evidence>
<dbReference type="EMBL" id="JAYRBN010000043">
    <property type="protein sequence ID" value="KAL2745588.1"/>
    <property type="molecule type" value="Genomic_DNA"/>
</dbReference>
<reference evidence="1 3" key="1">
    <citation type="journal article" date="2024" name="Ann. Entomol. Soc. Am.">
        <title>Genomic analyses of the southern and eastern yellowjacket wasps (Hymenoptera: Vespidae) reveal evolutionary signatures of social life.</title>
        <authorList>
            <person name="Catto M.A."/>
            <person name="Caine P.B."/>
            <person name="Orr S.E."/>
            <person name="Hunt B.G."/>
            <person name="Goodisman M.A.D."/>
        </authorList>
    </citation>
    <scope>NUCLEOTIDE SEQUENCE [LARGE SCALE GENOMIC DNA]</scope>
    <source>
        <strain evidence="1">232</strain>
        <tissue evidence="1">Head and thorax</tissue>
    </source>
</reference>
<sequence>MERWKKHFSLRIFFSESIAPRRTERWSLESAPPRRTRPGSLERARRALYAHIFCHLGEQDRGRLKVLVAHSTPIFFSSRCDQ</sequence>
<proteinExistence type="predicted"/>
<name>A0ABD2CM99_VESMC</name>
<dbReference type="AlphaFoldDB" id="A0ABD2CM99"/>
<comment type="caution">
    <text evidence="1">The sequence shown here is derived from an EMBL/GenBank/DDBJ whole genome shotgun (WGS) entry which is preliminary data.</text>
</comment>